<evidence type="ECO:0000313" key="1">
    <source>
        <dbReference type="Proteomes" id="UP000095287"/>
    </source>
</evidence>
<keyword evidence="1" id="KW-1185">Reference proteome</keyword>
<reference evidence="2" key="1">
    <citation type="submission" date="2016-11" db="UniProtKB">
        <authorList>
            <consortium name="WormBaseParasite"/>
        </authorList>
    </citation>
    <scope>IDENTIFICATION</scope>
</reference>
<evidence type="ECO:0000313" key="2">
    <source>
        <dbReference type="WBParaSite" id="L893_g3078.t1"/>
    </source>
</evidence>
<sequence length="70" mass="8065">MRVKLKVFIPENFECRMCESEDLGMIGTIKHVPVFGSTQAGRTSHTNVVVRRTLLSQHKRLKIKVKYHLA</sequence>
<protein>
    <submittedName>
        <fullName evidence="2">Transposase</fullName>
    </submittedName>
</protein>
<accession>A0A1I7ZY84</accession>
<name>A0A1I7ZY84_9BILA</name>
<organism evidence="1 2">
    <name type="scientific">Steinernema glaseri</name>
    <dbReference type="NCBI Taxonomy" id="37863"/>
    <lineage>
        <taxon>Eukaryota</taxon>
        <taxon>Metazoa</taxon>
        <taxon>Ecdysozoa</taxon>
        <taxon>Nematoda</taxon>
        <taxon>Chromadorea</taxon>
        <taxon>Rhabditida</taxon>
        <taxon>Tylenchina</taxon>
        <taxon>Panagrolaimomorpha</taxon>
        <taxon>Strongyloidoidea</taxon>
        <taxon>Steinernematidae</taxon>
        <taxon>Steinernema</taxon>
    </lineage>
</organism>
<dbReference type="AlphaFoldDB" id="A0A1I7ZY84"/>
<proteinExistence type="predicted"/>
<dbReference type="Proteomes" id="UP000095287">
    <property type="component" value="Unplaced"/>
</dbReference>
<dbReference type="WBParaSite" id="L893_g3078.t1">
    <property type="protein sequence ID" value="L893_g3078.t1"/>
    <property type="gene ID" value="L893_g3078"/>
</dbReference>